<feature type="chain" id="PRO_5046078994" evidence="7">
    <location>
        <begin position="21"/>
        <end position="152"/>
    </location>
</feature>
<name>A0ABU3B6S1_9GAMM</name>
<dbReference type="InterPro" id="IPR036909">
    <property type="entry name" value="Cyt_c-like_dom_sf"/>
</dbReference>
<keyword evidence="1" id="KW-0813">Transport</keyword>
<dbReference type="PANTHER" id="PTHR37823:SF4">
    <property type="entry name" value="MENAQUINOL-CYTOCHROME C REDUCTASE CYTOCHROME B_C SUBUNIT"/>
    <property type="match status" value="1"/>
</dbReference>
<keyword evidence="3 6" id="KW-0479">Metal-binding</keyword>
<accession>A0ABU3B6S1</accession>
<feature type="domain" description="Cytochrome c" evidence="8">
    <location>
        <begin position="56"/>
        <end position="136"/>
    </location>
</feature>
<gene>
    <name evidence="9" type="primary">pedF</name>
    <name evidence="9" type="ORF">RM531_06630</name>
</gene>
<protein>
    <submittedName>
        <fullName evidence="9">Cytochrome c-550 PedF</fullName>
    </submittedName>
</protein>
<sequence>MINSKIRFVTALALAASATAVYSHGDVAPQEVDTEGLKELPKDEWLSENPYRGNKEAIEIGASAYNQNCARCHGLEAMSGGIAPDLRELTKFDDEYFVNKVRNGVQRNGMTYMPGFEDVMGQEAIWAIRSYIDKRHYEYKDKDLAELYEQAE</sequence>
<proteinExistence type="predicted"/>
<dbReference type="SUPFAM" id="SSF46626">
    <property type="entry name" value="Cytochrome c"/>
    <property type="match status" value="1"/>
</dbReference>
<dbReference type="RefSeq" id="WP_311658207.1">
    <property type="nucleotide sequence ID" value="NZ_JAVRHY010000004.1"/>
</dbReference>
<reference evidence="9 10" key="1">
    <citation type="submission" date="2023-09" db="EMBL/GenBank/DDBJ databases">
        <authorList>
            <person name="Rey-Velasco X."/>
        </authorList>
    </citation>
    <scope>NUCLEOTIDE SEQUENCE [LARGE SCALE GENOMIC DNA]</scope>
    <source>
        <strain evidence="9 10">P385</strain>
    </source>
</reference>
<evidence type="ECO:0000256" key="3">
    <source>
        <dbReference type="ARBA" id="ARBA00022723"/>
    </source>
</evidence>
<evidence type="ECO:0000256" key="6">
    <source>
        <dbReference type="PROSITE-ProRule" id="PRU00433"/>
    </source>
</evidence>
<dbReference type="InterPro" id="IPR051811">
    <property type="entry name" value="Cytochrome_c550/c551-like"/>
</dbReference>
<evidence type="ECO:0000313" key="9">
    <source>
        <dbReference type="EMBL" id="MDT0618143.1"/>
    </source>
</evidence>
<evidence type="ECO:0000256" key="1">
    <source>
        <dbReference type="ARBA" id="ARBA00022448"/>
    </source>
</evidence>
<evidence type="ECO:0000256" key="5">
    <source>
        <dbReference type="ARBA" id="ARBA00023004"/>
    </source>
</evidence>
<dbReference type="Pfam" id="PF13442">
    <property type="entry name" value="Cytochrome_CBB3"/>
    <property type="match status" value="1"/>
</dbReference>
<dbReference type="InterPro" id="IPR030991">
    <property type="entry name" value="c550_proteobact"/>
</dbReference>
<evidence type="ECO:0000259" key="8">
    <source>
        <dbReference type="PROSITE" id="PS51007"/>
    </source>
</evidence>
<dbReference type="Proteomes" id="UP001259982">
    <property type="component" value="Unassembled WGS sequence"/>
</dbReference>
<evidence type="ECO:0000256" key="2">
    <source>
        <dbReference type="ARBA" id="ARBA00022617"/>
    </source>
</evidence>
<dbReference type="InterPro" id="IPR009056">
    <property type="entry name" value="Cyt_c-like_dom"/>
</dbReference>
<evidence type="ECO:0000256" key="7">
    <source>
        <dbReference type="SAM" id="SignalP"/>
    </source>
</evidence>
<keyword evidence="2 6" id="KW-0349">Heme</keyword>
<feature type="signal peptide" evidence="7">
    <location>
        <begin position="1"/>
        <end position="20"/>
    </location>
</feature>
<keyword evidence="7" id="KW-0732">Signal</keyword>
<dbReference type="PROSITE" id="PS51007">
    <property type="entry name" value="CYTC"/>
    <property type="match status" value="1"/>
</dbReference>
<keyword evidence="10" id="KW-1185">Reference proteome</keyword>
<evidence type="ECO:0000313" key="10">
    <source>
        <dbReference type="Proteomes" id="UP001259982"/>
    </source>
</evidence>
<evidence type="ECO:0000256" key="4">
    <source>
        <dbReference type="ARBA" id="ARBA00022982"/>
    </source>
</evidence>
<keyword evidence="5 6" id="KW-0408">Iron</keyword>
<dbReference type="NCBIfam" id="TIGR04494">
    <property type="entry name" value="c550_PedF"/>
    <property type="match status" value="1"/>
</dbReference>
<dbReference type="Gene3D" id="1.10.760.10">
    <property type="entry name" value="Cytochrome c-like domain"/>
    <property type="match status" value="1"/>
</dbReference>
<comment type="caution">
    <text evidence="9">The sequence shown here is derived from an EMBL/GenBank/DDBJ whole genome shotgun (WGS) entry which is preliminary data.</text>
</comment>
<dbReference type="PANTHER" id="PTHR37823">
    <property type="entry name" value="CYTOCHROME C-553-LIKE"/>
    <property type="match status" value="1"/>
</dbReference>
<keyword evidence="4" id="KW-0249">Electron transport</keyword>
<organism evidence="9 10">
    <name type="scientific">Spectribacter acetivorans</name>
    <dbReference type="NCBI Taxonomy" id="3075603"/>
    <lineage>
        <taxon>Bacteria</taxon>
        <taxon>Pseudomonadati</taxon>
        <taxon>Pseudomonadota</taxon>
        <taxon>Gammaproteobacteria</taxon>
        <taxon>Salinisphaerales</taxon>
        <taxon>Salinisphaeraceae</taxon>
        <taxon>Spectribacter</taxon>
    </lineage>
</organism>
<dbReference type="EMBL" id="JAVRHY010000004">
    <property type="protein sequence ID" value="MDT0618143.1"/>
    <property type="molecule type" value="Genomic_DNA"/>
</dbReference>